<feature type="compositionally biased region" description="Low complexity" evidence="1">
    <location>
        <begin position="167"/>
        <end position="184"/>
    </location>
</feature>
<organism evidence="2">
    <name type="scientific">Myoviridae sp. ctZgq1</name>
    <dbReference type="NCBI Taxonomy" id="2826666"/>
    <lineage>
        <taxon>Viruses</taxon>
        <taxon>Duplodnaviria</taxon>
        <taxon>Heunggongvirae</taxon>
        <taxon>Uroviricota</taxon>
        <taxon>Caudoviricetes</taxon>
    </lineage>
</organism>
<feature type="compositionally biased region" description="Low complexity" evidence="1">
    <location>
        <begin position="196"/>
        <end position="209"/>
    </location>
</feature>
<protein>
    <submittedName>
        <fullName evidence="2">Uncharacterized protein</fullName>
    </submittedName>
</protein>
<reference evidence="2" key="1">
    <citation type="journal article" date="2021" name="Proc. Natl. Acad. Sci. U.S.A.">
        <title>A Catalog of Tens of Thousands of Viruses from Human Metagenomes Reveals Hidden Associations with Chronic Diseases.</title>
        <authorList>
            <person name="Tisza M.J."/>
            <person name="Buck C.B."/>
        </authorList>
    </citation>
    <scope>NUCLEOTIDE SEQUENCE</scope>
    <source>
        <strain evidence="2">CtZgq1</strain>
    </source>
</reference>
<sequence length="224" mass="23867">MDYKKHSYVEVTQELVAEAKKTDSQYVSNKKPYTEVKTSNNGVGDKSGNAIDLSPDSTDSGKTNSGAKASKNNKKVEFRNLVGELSLRPYNHTMKVGLASTVRLMGFGKYLSGHYFVKKRSFSISGGSVMNMSLTVIKTRFGENLKAYVDDYNKDGIKVSKNETTKTSTSGASSSASSSASSGSPSYNDSGEDYTSSASSSANSSSASDDSNDEVVYTGGGTFQ</sequence>
<proteinExistence type="predicted"/>
<dbReference type="EMBL" id="BK014762">
    <property type="protein sequence ID" value="DAD74576.1"/>
    <property type="molecule type" value="Genomic_DNA"/>
</dbReference>
<evidence type="ECO:0000256" key="1">
    <source>
        <dbReference type="SAM" id="MobiDB-lite"/>
    </source>
</evidence>
<feature type="region of interest" description="Disordered" evidence="1">
    <location>
        <begin position="20"/>
        <end position="72"/>
    </location>
</feature>
<feature type="region of interest" description="Disordered" evidence="1">
    <location>
        <begin position="163"/>
        <end position="224"/>
    </location>
</feature>
<name>A0A8S5LXF2_9CAUD</name>
<evidence type="ECO:0000313" key="2">
    <source>
        <dbReference type="EMBL" id="DAD74576.1"/>
    </source>
</evidence>
<accession>A0A8S5LXF2</accession>
<feature type="compositionally biased region" description="Polar residues" evidence="1">
    <location>
        <begin position="185"/>
        <end position="195"/>
    </location>
</feature>